<dbReference type="AlphaFoldDB" id="A0A090GC46"/>
<evidence type="ECO:0000313" key="1">
    <source>
        <dbReference type="EMBL" id="CDX62110.1"/>
    </source>
</evidence>
<organism evidence="1 2">
    <name type="scientific">Mesorhizobium plurifarium</name>
    <dbReference type="NCBI Taxonomy" id="69974"/>
    <lineage>
        <taxon>Bacteria</taxon>
        <taxon>Pseudomonadati</taxon>
        <taxon>Pseudomonadota</taxon>
        <taxon>Alphaproteobacteria</taxon>
        <taxon>Hyphomicrobiales</taxon>
        <taxon>Phyllobacteriaceae</taxon>
        <taxon>Mesorhizobium</taxon>
    </lineage>
</organism>
<gene>
    <name evidence="1" type="ORF">MPL3365_70255</name>
</gene>
<dbReference type="Proteomes" id="UP000046122">
    <property type="component" value="Unassembled WGS sequence"/>
</dbReference>
<sequence length="59" mass="6651">MFEIQVATWMGADLKPGSLFGSLRKRRAIFLANPPARLAAFARKRHRLKCAMANMACKM</sequence>
<name>A0A090GC46_MESPL</name>
<accession>A0A090GC46</accession>
<dbReference type="EMBL" id="CCNE01000065">
    <property type="protein sequence ID" value="CDX62110.1"/>
    <property type="molecule type" value="Genomic_DNA"/>
</dbReference>
<proteinExistence type="predicted"/>
<evidence type="ECO:0000313" key="2">
    <source>
        <dbReference type="Proteomes" id="UP000046122"/>
    </source>
</evidence>
<reference evidence="1 2" key="1">
    <citation type="submission" date="2014-08" db="EMBL/GenBank/DDBJ databases">
        <authorList>
            <person name="Moulin Lionel"/>
        </authorList>
    </citation>
    <scope>NUCLEOTIDE SEQUENCE [LARGE SCALE GENOMIC DNA]</scope>
</reference>
<protein>
    <submittedName>
        <fullName evidence="1">Uncharacterized protein</fullName>
    </submittedName>
</protein>